<dbReference type="Pfam" id="PF00135">
    <property type="entry name" value="COesterase"/>
    <property type="match status" value="1"/>
</dbReference>
<keyword evidence="3" id="KW-1185">Reference proteome</keyword>
<dbReference type="PANTHER" id="PTHR44590:SF3">
    <property type="entry name" value="CARBOXYLESTERASE TYPE B DOMAIN-CONTAINING PROTEIN"/>
    <property type="match status" value="1"/>
</dbReference>
<keyword evidence="1" id="KW-0732">Signal</keyword>
<dbReference type="SUPFAM" id="SSF53474">
    <property type="entry name" value="alpha/beta-Hydrolases"/>
    <property type="match status" value="1"/>
</dbReference>
<accession>A0A914PUB7</accession>
<dbReference type="PANTHER" id="PTHR44590">
    <property type="entry name" value="CARBOXYLIC ESTER HYDROLASE-RELATED"/>
    <property type="match status" value="1"/>
</dbReference>
<feature type="signal peptide" evidence="1">
    <location>
        <begin position="1"/>
        <end position="16"/>
    </location>
</feature>
<dbReference type="InterPro" id="IPR019819">
    <property type="entry name" value="Carboxylesterase_B_CS"/>
</dbReference>
<dbReference type="PROSITE" id="PS00941">
    <property type="entry name" value="CARBOXYLESTERASE_B_2"/>
    <property type="match status" value="1"/>
</dbReference>
<evidence type="ECO:0000313" key="3">
    <source>
        <dbReference type="Proteomes" id="UP000887578"/>
    </source>
</evidence>
<evidence type="ECO:0000256" key="1">
    <source>
        <dbReference type="SAM" id="SignalP"/>
    </source>
</evidence>
<feature type="chain" id="PRO_5037793263" evidence="1">
    <location>
        <begin position="17"/>
        <end position="526"/>
    </location>
</feature>
<dbReference type="AlphaFoldDB" id="A0A914PUB7"/>
<evidence type="ECO:0000313" key="4">
    <source>
        <dbReference type="WBParaSite" id="PDA_v2.g22322.t1"/>
    </source>
</evidence>
<organism evidence="3 4">
    <name type="scientific">Panagrolaimus davidi</name>
    <dbReference type="NCBI Taxonomy" id="227884"/>
    <lineage>
        <taxon>Eukaryota</taxon>
        <taxon>Metazoa</taxon>
        <taxon>Ecdysozoa</taxon>
        <taxon>Nematoda</taxon>
        <taxon>Chromadorea</taxon>
        <taxon>Rhabditida</taxon>
        <taxon>Tylenchina</taxon>
        <taxon>Panagrolaimomorpha</taxon>
        <taxon>Panagrolaimoidea</taxon>
        <taxon>Panagrolaimidae</taxon>
        <taxon>Panagrolaimus</taxon>
    </lineage>
</organism>
<protein>
    <submittedName>
        <fullName evidence="4">Carboxylesterase type B domain-containing protein</fullName>
    </submittedName>
</protein>
<evidence type="ECO:0000259" key="2">
    <source>
        <dbReference type="Pfam" id="PF00135"/>
    </source>
</evidence>
<dbReference type="Gene3D" id="3.40.50.1820">
    <property type="entry name" value="alpha/beta hydrolase"/>
    <property type="match status" value="1"/>
</dbReference>
<proteinExistence type="predicted"/>
<dbReference type="InterPro" id="IPR002018">
    <property type="entry name" value="CarbesteraseB"/>
</dbReference>
<name>A0A914PUB7_9BILA</name>
<sequence length="526" mass="59451">MVNMSYFLAAIFFLVCDFLFKEMKQILPEIFYGQNLISDPVVETIYGSVEGFNYKMESGDNAEIFLGIPFAAPPIEKLRYEKPQEVQKWNETLKAKEFPAACATFDTFMSHQENEDCLYLNIFKPKNHTSNGYPILFFVYGGGFLIGDTKTYGYKNISDNLVSQGIIVVTIQYRLGPFGFFSTGDSRLPGNYGLWDSIEALKFVNKIIDKFNGDKSRITIAGTSAGSAIVSLLGLSEEGYNLFSQILPMSGSAFSQWGSKNAVVEVTNEVVDEIGCESNSTKIKECLKEKSVSEFQKVLKPKVLFTLRDDISLLSIGPKMDGDFIKVNCLKKATKNAPKRPIFIGVCSQESIMSTTPNPFFPLPNKYFNLPIEKIKIYSKSDFEDFVRVILAKEKYFGNNSEEFVKEVTEFYANQTNDENSDFNFFFEQYTTLISDLNFNIPALREAILKAENKNPTYFYVYDYNVDISDTAPKLARGLSHGGDIINLFGGLYKPIELNESGKKVQKKFINLIANFIKNGNLFIKF</sequence>
<dbReference type="WBParaSite" id="PDA_v2.g22322.t1">
    <property type="protein sequence ID" value="PDA_v2.g22322.t1"/>
    <property type="gene ID" value="PDA_v2.g22322"/>
</dbReference>
<dbReference type="InterPro" id="IPR029058">
    <property type="entry name" value="AB_hydrolase_fold"/>
</dbReference>
<feature type="domain" description="Carboxylesterase type B" evidence="2">
    <location>
        <begin position="39"/>
        <end position="521"/>
    </location>
</feature>
<dbReference type="Proteomes" id="UP000887578">
    <property type="component" value="Unplaced"/>
</dbReference>
<reference evidence="4" key="1">
    <citation type="submission" date="2022-11" db="UniProtKB">
        <authorList>
            <consortium name="WormBaseParasite"/>
        </authorList>
    </citation>
    <scope>IDENTIFICATION</scope>
</reference>